<reference evidence="2" key="1">
    <citation type="submission" date="2016-10" db="EMBL/GenBank/DDBJ databases">
        <authorList>
            <person name="Varghese N."/>
            <person name="Submissions S."/>
        </authorList>
    </citation>
    <scope>NUCLEOTIDE SEQUENCE [LARGE SCALE GENOMIC DNA]</scope>
    <source>
        <strain evidence="2">DSM 44796</strain>
    </source>
</reference>
<dbReference type="Pfam" id="PF10604">
    <property type="entry name" value="Polyketide_cyc2"/>
    <property type="match status" value="1"/>
</dbReference>
<dbReference type="AlphaFoldDB" id="A0A1G8TTH3"/>
<dbReference type="SUPFAM" id="SSF55961">
    <property type="entry name" value="Bet v1-like"/>
    <property type="match status" value="1"/>
</dbReference>
<evidence type="ECO:0000313" key="1">
    <source>
        <dbReference type="EMBL" id="SDJ44235.1"/>
    </source>
</evidence>
<dbReference type="InterPro" id="IPR023393">
    <property type="entry name" value="START-like_dom_sf"/>
</dbReference>
<protein>
    <submittedName>
        <fullName evidence="1">Polyketide cyclase / dehydrase and lipid transport</fullName>
    </submittedName>
</protein>
<evidence type="ECO:0000313" key="2">
    <source>
        <dbReference type="Proteomes" id="UP000199682"/>
    </source>
</evidence>
<sequence>MPADAEAVFGILSDLEHMTSWLPGSVEIELSGPGLIRVWLPGRHADLDLQRQVTIDWDLLRISWGTEPLTSCTGTLQVLRLAHDRSAVTVRLTGAPGASASSVDDWVEAALTALETVIATECAIPRQMRLAAR</sequence>
<dbReference type="InterPro" id="IPR019587">
    <property type="entry name" value="Polyketide_cyclase/dehydratase"/>
</dbReference>
<organism evidence="1 2">
    <name type="scientific">Lentzea albidocapillata subsp. violacea</name>
    <dbReference type="NCBI Taxonomy" id="128104"/>
    <lineage>
        <taxon>Bacteria</taxon>
        <taxon>Bacillati</taxon>
        <taxon>Actinomycetota</taxon>
        <taxon>Actinomycetes</taxon>
        <taxon>Pseudonocardiales</taxon>
        <taxon>Pseudonocardiaceae</taxon>
        <taxon>Lentzea</taxon>
    </lineage>
</organism>
<accession>A0A1G8TTH3</accession>
<proteinExistence type="predicted"/>
<name>A0A1G8TTH3_9PSEU</name>
<dbReference type="Proteomes" id="UP000199682">
    <property type="component" value="Unassembled WGS sequence"/>
</dbReference>
<gene>
    <name evidence="1" type="ORF">SAMN04488074_10270</name>
</gene>
<dbReference type="Gene3D" id="3.30.530.20">
    <property type="match status" value="1"/>
</dbReference>
<dbReference type="EMBL" id="FNET01000002">
    <property type="protein sequence ID" value="SDJ44235.1"/>
    <property type="molecule type" value="Genomic_DNA"/>
</dbReference>